<dbReference type="Pfam" id="PF12804">
    <property type="entry name" value="NTP_transf_3"/>
    <property type="match status" value="1"/>
</dbReference>
<keyword evidence="3" id="KW-1185">Reference proteome</keyword>
<dbReference type="InterPro" id="IPR029044">
    <property type="entry name" value="Nucleotide-diphossugar_trans"/>
</dbReference>
<keyword evidence="2" id="KW-0808">Transferase</keyword>
<dbReference type="SUPFAM" id="SSF53448">
    <property type="entry name" value="Nucleotide-diphospho-sugar transferases"/>
    <property type="match status" value="1"/>
</dbReference>
<dbReference type="GO" id="GO:0016779">
    <property type="term" value="F:nucleotidyltransferase activity"/>
    <property type="evidence" value="ECO:0007669"/>
    <property type="project" value="UniProtKB-ARBA"/>
</dbReference>
<dbReference type="RefSeq" id="WP_192039579.1">
    <property type="nucleotide sequence ID" value="NZ_JACYWE010000006.1"/>
</dbReference>
<comment type="caution">
    <text evidence="2">The sequence shown here is derived from an EMBL/GenBank/DDBJ whole genome shotgun (WGS) entry which is preliminary data.</text>
</comment>
<name>A0A927JDP9_9ACTN</name>
<dbReference type="InterPro" id="IPR025877">
    <property type="entry name" value="MobA-like_NTP_Trfase"/>
</dbReference>
<dbReference type="Proteomes" id="UP000642993">
    <property type="component" value="Unassembled WGS sequence"/>
</dbReference>
<evidence type="ECO:0000313" key="3">
    <source>
        <dbReference type="Proteomes" id="UP000642993"/>
    </source>
</evidence>
<dbReference type="Gene3D" id="3.90.550.10">
    <property type="entry name" value="Spore Coat Polysaccharide Biosynthesis Protein SpsA, Chain A"/>
    <property type="match status" value="1"/>
</dbReference>
<gene>
    <name evidence="2" type="ORF">HT102_11610</name>
</gene>
<reference evidence="2" key="1">
    <citation type="submission" date="2020-09" db="EMBL/GenBank/DDBJ databases">
        <title>Hoyosella lacisalsi sp. nov., a halotolerant actinobacterium isolated from soil of Lake Gudzhirganskoe.</title>
        <authorList>
            <person name="Yang Q."/>
            <person name="Guo P.Y."/>
            <person name="Liu S.W."/>
            <person name="Li F.N."/>
            <person name="Sun C.H."/>
        </authorList>
    </citation>
    <scope>NUCLEOTIDE SEQUENCE</scope>
    <source>
        <strain evidence="2">G463</strain>
    </source>
</reference>
<dbReference type="PANTHER" id="PTHR43777">
    <property type="entry name" value="MOLYBDENUM COFACTOR CYTIDYLYLTRANSFERASE"/>
    <property type="match status" value="1"/>
</dbReference>
<protein>
    <submittedName>
        <fullName evidence="2">NTP transferase domain-containing protein</fullName>
    </submittedName>
</protein>
<dbReference type="AlphaFoldDB" id="A0A927JDP9"/>
<accession>A0A927JDP9</accession>
<organism evidence="2 3">
    <name type="scientific">Lolliginicoccus lacisalsi</name>
    <dbReference type="NCBI Taxonomy" id="2742202"/>
    <lineage>
        <taxon>Bacteria</taxon>
        <taxon>Bacillati</taxon>
        <taxon>Actinomycetota</taxon>
        <taxon>Actinomycetes</taxon>
        <taxon>Mycobacteriales</taxon>
        <taxon>Hoyosellaceae</taxon>
        <taxon>Lolliginicoccus</taxon>
    </lineage>
</organism>
<dbReference type="PANTHER" id="PTHR43777:SF1">
    <property type="entry name" value="MOLYBDENUM COFACTOR CYTIDYLYLTRANSFERASE"/>
    <property type="match status" value="1"/>
</dbReference>
<dbReference type="EMBL" id="JACYWE010000006">
    <property type="protein sequence ID" value="MBD8507136.1"/>
    <property type="molecule type" value="Genomic_DNA"/>
</dbReference>
<proteinExistence type="predicted"/>
<evidence type="ECO:0000313" key="2">
    <source>
        <dbReference type="EMBL" id="MBD8507136.1"/>
    </source>
</evidence>
<evidence type="ECO:0000259" key="1">
    <source>
        <dbReference type="Pfam" id="PF12804"/>
    </source>
</evidence>
<sequence>MPSRYLGIILAAGAGNRYGQPKILAHGGAWLRTATATLQQGGCARVYIATGAARPPLPPGTTEIHVPGWNTGLGTTVHAAITALDALTCNNDDRDGLVLHTIDTPDVGADVLARLIDHHPGSWGITRALYQGRPGHPVIIGRDHWQPLLASLAADASGDAGARHYLRGQQVIGIECGDLATGADIDHPDS</sequence>
<feature type="domain" description="MobA-like NTP transferase" evidence="1">
    <location>
        <begin position="7"/>
        <end position="167"/>
    </location>
</feature>